<name>A0A8H7RBZ2_9FUNG</name>
<reference evidence="2" key="1">
    <citation type="submission" date="2020-12" db="EMBL/GenBank/DDBJ databases">
        <title>Metabolic potential, ecology and presence of endohyphal bacteria is reflected in genomic diversity of Mucoromycotina.</title>
        <authorList>
            <person name="Muszewska A."/>
            <person name="Okrasinska A."/>
            <person name="Steczkiewicz K."/>
            <person name="Drgas O."/>
            <person name="Orlowska M."/>
            <person name="Perlinska-Lenart U."/>
            <person name="Aleksandrzak-Piekarczyk T."/>
            <person name="Szatraj K."/>
            <person name="Zielenkiewicz U."/>
            <person name="Pilsyk S."/>
            <person name="Malc E."/>
            <person name="Mieczkowski P."/>
            <person name="Kruszewska J.S."/>
            <person name="Biernat P."/>
            <person name="Pawlowska J."/>
        </authorList>
    </citation>
    <scope>NUCLEOTIDE SEQUENCE</scope>
    <source>
        <strain evidence="2">WA0000017839</strain>
    </source>
</reference>
<evidence type="ECO:0000313" key="3">
    <source>
        <dbReference type="Proteomes" id="UP000603453"/>
    </source>
</evidence>
<accession>A0A8H7RBZ2</accession>
<protein>
    <submittedName>
        <fullName evidence="2">Uncharacterized protein</fullName>
    </submittedName>
</protein>
<keyword evidence="1" id="KW-0175">Coiled coil</keyword>
<organism evidence="2 3">
    <name type="scientific">Mucor saturninus</name>
    <dbReference type="NCBI Taxonomy" id="64648"/>
    <lineage>
        <taxon>Eukaryota</taxon>
        <taxon>Fungi</taxon>
        <taxon>Fungi incertae sedis</taxon>
        <taxon>Mucoromycota</taxon>
        <taxon>Mucoromycotina</taxon>
        <taxon>Mucoromycetes</taxon>
        <taxon>Mucorales</taxon>
        <taxon>Mucorineae</taxon>
        <taxon>Mucoraceae</taxon>
        <taxon>Mucor</taxon>
    </lineage>
</organism>
<dbReference type="EMBL" id="JAEPRD010000019">
    <property type="protein sequence ID" value="KAG2208559.1"/>
    <property type="molecule type" value="Genomic_DNA"/>
</dbReference>
<dbReference type="OrthoDB" id="2286346at2759"/>
<dbReference type="Proteomes" id="UP000603453">
    <property type="component" value="Unassembled WGS sequence"/>
</dbReference>
<evidence type="ECO:0000313" key="2">
    <source>
        <dbReference type="EMBL" id="KAG2208559.1"/>
    </source>
</evidence>
<proteinExistence type="predicted"/>
<evidence type="ECO:0000256" key="1">
    <source>
        <dbReference type="SAM" id="Coils"/>
    </source>
</evidence>
<dbReference type="AlphaFoldDB" id="A0A8H7RBZ2"/>
<keyword evidence="3" id="KW-1185">Reference proteome</keyword>
<gene>
    <name evidence="2" type="ORF">INT47_010255</name>
</gene>
<feature type="coiled-coil region" evidence="1">
    <location>
        <begin position="3"/>
        <end position="63"/>
    </location>
</feature>
<sequence length="117" mass="13668">MSTEEIKQHLACLQDRLQKYRQKDQVITQKEADLETARLEKEKLEKEREAIRLETEKQALILELQRVSMAKPAVPPPQKPIPPPVQQPVQQQAFFPSFNYPAMVTEKEAIDWLRNGF</sequence>
<comment type="caution">
    <text evidence="2">The sequence shown here is derived from an EMBL/GenBank/DDBJ whole genome shotgun (WGS) entry which is preliminary data.</text>
</comment>